<gene>
    <name evidence="1" type="ORF">B0T18DRAFT_422450</name>
</gene>
<organism evidence="1 2">
    <name type="scientific">Schizothecium vesticola</name>
    <dbReference type="NCBI Taxonomy" id="314040"/>
    <lineage>
        <taxon>Eukaryota</taxon>
        <taxon>Fungi</taxon>
        <taxon>Dikarya</taxon>
        <taxon>Ascomycota</taxon>
        <taxon>Pezizomycotina</taxon>
        <taxon>Sordariomycetes</taxon>
        <taxon>Sordariomycetidae</taxon>
        <taxon>Sordariales</taxon>
        <taxon>Schizotheciaceae</taxon>
        <taxon>Schizothecium</taxon>
    </lineage>
</organism>
<comment type="caution">
    <text evidence="1">The sequence shown here is derived from an EMBL/GenBank/DDBJ whole genome shotgun (WGS) entry which is preliminary data.</text>
</comment>
<sequence>MVDHMARVVGMEADSRRIPPTWYARNRMLNMKFRAVMWDEGKEWLDFNGKEGDATDEAGAEN</sequence>
<reference evidence="1" key="1">
    <citation type="submission" date="2023-06" db="EMBL/GenBank/DDBJ databases">
        <title>Genome-scale phylogeny and comparative genomics of the fungal order Sordariales.</title>
        <authorList>
            <consortium name="Lawrence Berkeley National Laboratory"/>
            <person name="Hensen N."/>
            <person name="Bonometti L."/>
            <person name="Westerberg I."/>
            <person name="Brannstrom I.O."/>
            <person name="Guillou S."/>
            <person name="Cros-Aarteil S."/>
            <person name="Calhoun S."/>
            <person name="Haridas S."/>
            <person name="Kuo A."/>
            <person name="Mondo S."/>
            <person name="Pangilinan J."/>
            <person name="Riley R."/>
            <person name="LaButti K."/>
            <person name="Andreopoulos B."/>
            <person name="Lipzen A."/>
            <person name="Chen C."/>
            <person name="Yanf M."/>
            <person name="Daum C."/>
            <person name="Ng V."/>
            <person name="Clum A."/>
            <person name="Steindorff A."/>
            <person name="Ohm R."/>
            <person name="Martin F."/>
            <person name="Silar P."/>
            <person name="Natvig D."/>
            <person name="Lalanne C."/>
            <person name="Gautier V."/>
            <person name="Ament-velasquez S.L."/>
            <person name="Kruys A."/>
            <person name="Hutchinson M.I."/>
            <person name="Powell A.J."/>
            <person name="Barry K."/>
            <person name="Miller A.N."/>
            <person name="Grigoriev I.V."/>
            <person name="Debuchy R."/>
            <person name="Gladieux P."/>
            <person name="Thoren M.H."/>
            <person name="Johannesson H."/>
        </authorList>
    </citation>
    <scope>NUCLEOTIDE SEQUENCE</scope>
    <source>
        <strain evidence="1">SMH3187-1</strain>
    </source>
</reference>
<evidence type="ECO:0000313" key="2">
    <source>
        <dbReference type="Proteomes" id="UP001172155"/>
    </source>
</evidence>
<dbReference type="Proteomes" id="UP001172155">
    <property type="component" value="Unassembled WGS sequence"/>
</dbReference>
<protein>
    <submittedName>
        <fullName evidence="1">Uncharacterized protein</fullName>
    </submittedName>
</protein>
<proteinExistence type="predicted"/>
<name>A0AA40BQN1_9PEZI</name>
<feature type="non-terminal residue" evidence="1">
    <location>
        <position position="62"/>
    </location>
</feature>
<evidence type="ECO:0000313" key="1">
    <source>
        <dbReference type="EMBL" id="KAK0738623.1"/>
    </source>
</evidence>
<dbReference type="EMBL" id="JAUKUD010000007">
    <property type="protein sequence ID" value="KAK0738623.1"/>
    <property type="molecule type" value="Genomic_DNA"/>
</dbReference>
<accession>A0AA40BQN1</accession>
<keyword evidence="2" id="KW-1185">Reference proteome</keyword>
<dbReference type="AlphaFoldDB" id="A0AA40BQN1"/>